<evidence type="ECO:0000259" key="2">
    <source>
        <dbReference type="SMART" id="SM00731"/>
    </source>
</evidence>
<dbReference type="InterPro" id="IPR006640">
    <property type="entry name" value="SprT-like_domain"/>
</dbReference>
<dbReference type="EMBL" id="ML170157">
    <property type="protein sequence ID" value="TDL28919.1"/>
    <property type="molecule type" value="Genomic_DNA"/>
</dbReference>
<name>A0A4Y7QPV2_9AGAM</name>
<gene>
    <name evidence="3" type="ORF">BD410DRAFT_252665</name>
</gene>
<dbReference type="GO" id="GO:0005634">
    <property type="term" value="C:nucleus"/>
    <property type="evidence" value="ECO:0007669"/>
    <property type="project" value="TreeGrafter"/>
</dbReference>
<feature type="region of interest" description="Disordered" evidence="1">
    <location>
        <begin position="1"/>
        <end position="190"/>
    </location>
</feature>
<feature type="compositionally biased region" description="Basic residues" evidence="1">
    <location>
        <begin position="68"/>
        <end position="77"/>
    </location>
</feature>
<feature type="region of interest" description="Disordered" evidence="1">
    <location>
        <begin position="205"/>
        <end position="226"/>
    </location>
</feature>
<feature type="compositionally biased region" description="Polar residues" evidence="1">
    <location>
        <begin position="157"/>
        <end position="169"/>
    </location>
</feature>
<dbReference type="STRING" id="50990.A0A4Y7QPV2"/>
<dbReference type="OrthoDB" id="20772at2759"/>
<keyword evidence="4" id="KW-1185">Reference proteome</keyword>
<dbReference type="PANTHER" id="PTHR23099">
    <property type="entry name" value="TRANSCRIPTIONAL REGULATOR"/>
    <property type="match status" value="1"/>
</dbReference>
<dbReference type="Proteomes" id="UP000294933">
    <property type="component" value="Unassembled WGS sequence"/>
</dbReference>
<evidence type="ECO:0000313" key="3">
    <source>
        <dbReference type="EMBL" id="TDL28919.1"/>
    </source>
</evidence>
<evidence type="ECO:0000313" key="4">
    <source>
        <dbReference type="Proteomes" id="UP000294933"/>
    </source>
</evidence>
<dbReference type="VEuPathDB" id="FungiDB:BD410DRAFT_252665"/>
<feature type="domain" description="SprT-like" evidence="2">
    <location>
        <begin position="310"/>
        <end position="467"/>
    </location>
</feature>
<dbReference type="AlphaFoldDB" id="A0A4Y7QPV2"/>
<dbReference type="Pfam" id="PF10263">
    <property type="entry name" value="SprT-like"/>
    <property type="match status" value="1"/>
</dbReference>
<dbReference type="GO" id="GO:0006950">
    <property type="term" value="P:response to stress"/>
    <property type="evidence" value="ECO:0007669"/>
    <property type="project" value="UniProtKB-ARBA"/>
</dbReference>
<evidence type="ECO:0000256" key="1">
    <source>
        <dbReference type="SAM" id="MobiDB-lite"/>
    </source>
</evidence>
<accession>A0A4Y7QPV2</accession>
<dbReference type="PANTHER" id="PTHR23099:SF0">
    <property type="entry name" value="GERM CELL NUCLEAR ACIDIC PROTEIN"/>
    <property type="match status" value="1"/>
</dbReference>
<reference evidence="3 4" key="1">
    <citation type="submission" date="2018-06" db="EMBL/GenBank/DDBJ databases">
        <title>A transcriptomic atlas of mushroom development highlights an independent origin of complex multicellularity.</title>
        <authorList>
            <consortium name="DOE Joint Genome Institute"/>
            <person name="Krizsan K."/>
            <person name="Almasi E."/>
            <person name="Merenyi Z."/>
            <person name="Sahu N."/>
            <person name="Viragh M."/>
            <person name="Koszo T."/>
            <person name="Mondo S."/>
            <person name="Kiss B."/>
            <person name="Balint B."/>
            <person name="Kues U."/>
            <person name="Barry K."/>
            <person name="Hegedus J.C."/>
            <person name="Henrissat B."/>
            <person name="Johnson J."/>
            <person name="Lipzen A."/>
            <person name="Ohm R."/>
            <person name="Nagy I."/>
            <person name="Pangilinan J."/>
            <person name="Yan J."/>
            <person name="Xiong Y."/>
            <person name="Grigoriev I.V."/>
            <person name="Hibbett D.S."/>
            <person name="Nagy L.G."/>
        </authorList>
    </citation>
    <scope>NUCLEOTIDE SEQUENCE [LARGE SCALE GENOMIC DNA]</scope>
    <source>
        <strain evidence="3 4">SZMC22713</strain>
    </source>
</reference>
<feature type="compositionally biased region" description="Low complexity" evidence="1">
    <location>
        <begin position="276"/>
        <end position="286"/>
    </location>
</feature>
<organism evidence="3 4">
    <name type="scientific">Rickenella mellea</name>
    <dbReference type="NCBI Taxonomy" id="50990"/>
    <lineage>
        <taxon>Eukaryota</taxon>
        <taxon>Fungi</taxon>
        <taxon>Dikarya</taxon>
        <taxon>Basidiomycota</taxon>
        <taxon>Agaricomycotina</taxon>
        <taxon>Agaricomycetes</taxon>
        <taxon>Hymenochaetales</taxon>
        <taxon>Rickenellaceae</taxon>
        <taxon>Rickenella</taxon>
    </lineage>
</organism>
<dbReference type="SMART" id="SM00731">
    <property type="entry name" value="SprT"/>
    <property type="match status" value="1"/>
</dbReference>
<protein>
    <recommendedName>
        <fullName evidence="2">SprT-like domain-containing protein</fullName>
    </recommendedName>
</protein>
<sequence length="546" mass="58964">MTDTDTESASEGGDAPPIRRLSSLLLGAPARASSPRKAPPNPVNPTSTKESRANDEEIIPDSEEERKRLRKLSKKKAATCNPAGSSSKGTRVGGDVIEISSSEDDSPSRGRDQSDPFLVHKSGKPAEDAQKSRPGSTKAARTIIISDSEPGDESDDNTNAVVNPKSTSARGLGRKLLNPTTPTVLIPEDEDASDDGAILMLNEPRINRKPIQRPGASLLDLDSPRGGTSRLIPSTPGGGQILVSDRSPLQTPVIARVSSSPAIPSPSPPPPRVPKAKSVSGVSVSSTATPTKKGRISKKALAQADLERRQQYAEHLFDELNKIVFGGKLPDTTELTWNNRLQTTAGRAKWHKSREGVETSSIELATKVLDCEARIRNTLSHEMCHLACWMINADPKENHGPKFKSWADKIMRKRPDIQVTTKHSYEIEYKFKWQCEKCAKIYGRHSKSIDPSKCMCGVCKEGELIPLFATRTPKTKTKADSRMAAAVTRDSPAPSSAPRLARAAVGTPVDFASTGSPGMSTISRGASDDVDNLVKEMIYIELTDDD</sequence>
<feature type="region of interest" description="Disordered" evidence="1">
    <location>
        <begin position="257"/>
        <end position="296"/>
    </location>
</feature>
<proteinExistence type="predicted"/>
<feature type="compositionally biased region" description="Pro residues" evidence="1">
    <location>
        <begin position="263"/>
        <end position="273"/>
    </location>
</feature>